<keyword evidence="1" id="KW-1133">Transmembrane helix</keyword>
<evidence type="ECO:0000256" key="1">
    <source>
        <dbReference type="SAM" id="Phobius"/>
    </source>
</evidence>
<feature type="domain" description="DUF6533" evidence="2">
    <location>
        <begin position="2"/>
        <end position="29"/>
    </location>
</feature>
<dbReference type="Proteomes" id="UP000294933">
    <property type="component" value="Unassembled WGS sequence"/>
</dbReference>
<feature type="transmembrane region" description="Helical" evidence="1">
    <location>
        <begin position="179"/>
        <end position="200"/>
    </location>
</feature>
<feature type="transmembrane region" description="Helical" evidence="1">
    <location>
        <begin position="139"/>
        <end position="158"/>
    </location>
</feature>
<organism evidence="3 4">
    <name type="scientific">Rickenella mellea</name>
    <dbReference type="NCBI Taxonomy" id="50990"/>
    <lineage>
        <taxon>Eukaryota</taxon>
        <taxon>Fungi</taxon>
        <taxon>Dikarya</taxon>
        <taxon>Basidiomycota</taxon>
        <taxon>Agaricomycotina</taxon>
        <taxon>Agaricomycetes</taxon>
        <taxon>Hymenochaetales</taxon>
        <taxon>Rickenellaceae</taxon>
        <taxon>Rickenella</taxon>
    </lineage>
</organism>
<dbReference type="InterPro" id="IPR045340">
    <property type="entry name" value="DUF6533"/>
</dbReference>
<accession>A0A4Y7PQ84</accession>
<name>A0A4Y7PQ84_9AGAM</name>
<dbReference type="VEuPathDB" id="FungiDB:BD410DRAFT_754512"/>
<sequence>MKQEISFFWKRRITFAASLFFACRYLTLIGNVPVIFQVFSYWSPEGRLVFSCRLLQRYHQLMSMTIQTLVGIILITRTYALYERSRRVLALMCLTACYVIVFGCWSVMRTASTGDNPPALPDMTRCDGRIEDAVGRRYGAAWVGVVVFDTEILLLTMWKSVKLSRIGGGRLVRVLLRDGCIYYVILTVANMSQILTFLYAPPLLKGLSTTFVNVISVIVISRAMMNLQNPKCLKNTGYLDTLPGLGTFDESEIYLSEID</sequence>
<dbReference type="Pfam" id="PF20151">
    <property type="entry name" value="DUF6533"/>
    <property type="match status" value="1"/>
</dbReference>
<evidence type="ECO:0000313" key="4">
    <source>
        <dbReference type="Proteomes" id="UP000294933"/>
    </source>
</evidence>
<feature type="transmembrane region" description="Helical" evidence="1">
    <location>
        <begin position="88"/>
        <end position="108"/>
    </location>
</feature>
<dbReference type="PROSITE" id="PS51257">
    <property type="entry name" value="PROKAR_LIPOPROTEIN"/>
    <property type="match status" value="1"/>
</dbReference>
<reference evidence="3 4" key="1">
    <citation type="submission" date="2018-06" db="EMBL/GenBank/DDBJ databases">
        <title>A transcriptomic atlas of mushroom development highlights an independent origin of complex multicellularity.</title>
        <authorList>
            <consortium name="DOE Joint Genome Institute"/>
            <person name="Krizsan K."/>
            <person name="Almasi E."/>
            <person name="Merenyi Z."/>
            <person name="Sahu N."/>
            <person name="Viragh M."/>
            <person name="Koszo T."/>
            <person name="Mondo S."/>
            <person name="Kiss B."/>
            <person name="Balint B."/>
            <person name="Kues U."/>
            <person name="Barry K."/>
            <person name="Hegedus J.C."/>
            <person name="Henrissat B."/>
            <person name="Johnson J."/>
            <person name="Lipzen A."/>
            <person name="Ohm R."/>
            <person name="Nagy I."/>
            <person name="Pangilinan J."/>
            <person name="Yan J."/>
            <person name="Xiong Y."/>
            <person name="Grigoriev I.V."/>
            <person name="Hibbett D.S."/>
            <person name="Nagy L.G."/>
        </authorList>
    </citation>
    <scope>NUCLEOTIDE SEQUENCE [LARGE SCALE GENOMIC DNA]</scope>
    <source>
        <strain evidence="3 4">SZMC22713</strain>
    </source>
</reference>
<dbReference type="EMBL" id="ML170224">
    <property type="protein sequence ID" value="TDL17278.1"/>
    <property type="molecule type" value="Genomic_DNA"/>
</dbReference>
<keyword evidence="1" id="KW-0812">Transmembrane</keyword>
<keyword evidence="4" id="KW-1185">Reference proteome</keyword>
<dbReference type="OrthoDB" id="3261349at2759"/>
<feature type="transmembrane region" description="Helical" evidence="1">
    <location>
        <begin position="12"/>
        <end position="38"/>
    </location>
</feature>
<feature type="transmembrane region" description="Helical" evidence="1">
    <location>
        <begin position="206"/>
        <end position="225"/>
    </location>
</feature>
<proteinExistence type="predicted"/>
<gene>
    <name evidence="3" type="ORF">BD410DRAFT_754512</name>
</gene>
<protein>
    <recommendedName>
        <fullName evidence="2">DUF6533 domain-containing protein</fullName>
    </recommendedName>
</protein>
<keyword evidence="1" id="KW-0472">Membrane</keyword>
<evidence type="ECO:0000259" key="2">
    <source>
        <dbReference type="Pfam" id="PF20151"/>
    </source>
</evidence>
<feature type="transmembrane region" description="Helical" evidence="1">
    <location>
        <begin position="58"/>
        <end position="76"/>
    </location>
</feature>
<evidence type="ECO:0000313" key="3">
    <source>
        <dbReference type="EMBL" id="TDL17278.1"/>
    </source>
</evidence>
<dbReference type="AlphaFoldDB" id="A0A4Y7PQ84"/>